<accession>A0A1V6C4D9</accession>
<dbReference type="Gene3D" id="3.40.1370.10">
    <property type="match status" value="1"/>
</dbReference>
<evidence type="ECO:0000313" key="7">
    <source>
        <dbReference type="EMBL" id="OQB71792.1"/>
    </source>
</evidence>
<evidence type="ECO:0000256" key="3">
    <source>
        <dbReference type="ARBA" id="ARBA00023274"/>
    </source>
</evidence>
<keyword evidence="5" id="KW-0694">RNA-binding</keyword>
<comment type="subunit">
    <text evidence="5">Part of the 50S ribosomal subunit.</text>
</comment>
<dbReference type="InterPro" id="IPR002136">
    <property type="entry name" value="Ribosomal_uL4"/>
</dbReference>
<gene>
    <name evidence="5 7" type="primary">rplD</name>
    <name evidence="7" type="ORF">BWX89_01713</name>
</gene>
<evidence type="ECO:0000256" key="2">
    <source>
        <dbReference type="ARBA" id="ARBA00022980"/>
    </source>
</evidence>
<protein>
    <recommendedName>
        <fullName evidence="4 5">Large ribosomal subunit protein uL4</fullName>
    </recommendedName>
</protein>
<sequence length="216" mass="24795">MKEIPVYNLAGEKVRSENIQIEDFNPNMDVIHRYVVAFLANQRQGNASTKTRSEVSGSGRKPWRQKGTGRARVGSIRTPVWRHGGIVFGPKNRDYSQRLPEKMKNIALKDVLKTRILEDKLILINVSTDDIKQPKTKIFYNFLHKTGFLGNKILVVLNKNFQDRISFIRCIRNIENLSYCYVDQINTYVLLNNDCIIAQSEVFSSLSDICSGERNV</sequence>
<evidence type="ECO:0000256" key="1">
    <source>
        <dbReference type="ARBA" id="ARBA00010528"/>
    </source>
</evidence>
<dbReference type="NCBIfam" id="TIGR03953">
    <property type="entry name" value="rplD_bact"/>
    <property type="match status" value="1"/>
</dbReference>
<comment type="similarity">
    <text evidence="1 5">Belongs to the universal ribosomal protein uL4 family.</text>
</comment>
<comment type="function">
    <text evidence="5">One of the primary rRNA binding proteins, this protein initially binds near the 5'-end of the 23S rRNA. It is important during the early stages of 50S assembly. It makes multiple contacts with different domains of the 23S rRNA in the assembled 50S subunit and ribosome.</text>
</comment>
<keyword evidence="2 5" id="KW-0689">Ribosomal protein</keyword>
<dbReference type="Pfam" id="PF00573">
    <property type="entry name" value="Ribosomal_L4"/>
    <property type="match status" value="1"/>
</dbReference>
<dbReference type="InterPro" id="IPR023574">
    <property type="entry name" value="Ribosomal_uL4_dom_sf"/>
</dbReference>
<keyword evidence="5" id="KW-0699">rRNA-binding</keyword>
<dbReference type="GO" id="GO:0006412">
    <property type="term" value="P:translation"/>
    <property type="evidence" value="ECO:0007669"/>
    <property type="project" value="UniProtKB-UniRule"/>
</dbReference>
<dbReference type="EMBL" id="MWDQ01000150">
    <property type="protein sequence ID" value="OQB71792.1"/>
    <property type="molecule type" value="Genomic_DNA"/>
</dbReference>
<dbReference type="GO" id="GO:1990904">
    <property type="term" value="C:ribonucleoprotein complex"/>
    <property type="evidence" value="ECO:0007669"/>
    <property type="project" value="UniProtKB-KW"/>
</dbReference>
<dbReference type="SUPFAM" id="SSF52166">
    <property type="entry name" value="Ribosomal protein L4"/>
    <property type="match status" value="1"/>
</dbReference>
<evidence type="ECO:0000256" key="4">
    <source>
        <dbReference type="ARBA" id="ARBA00035244"/>
    </source>
</evidence>
<name>A0A1V6C4D9_UNCT6</name>
<comment type="function">
    <text evidence="5">Forms part of the polypeptide exit tunnel.</text>
</comment>
<dbReference type="GO" id="GO:0005840">
    <property type="term" value="C:ribosome"/>
    <property type="evidence" value="ECO:0007669"/>
    <property type="project" value="UniProtKB-KW"/>
</dbReference>
<organism evidence="7">
    <name type="scientific">candidate division TA06 bacterium ADurb.Bin131</name>
    <dbReference type="NCBI Taxonomy" id="1852827"/>
    <lineage>
        <taxon>Bacteria</taxon>
        <taxon>Bacteria division TA06</taxon>
    </lineage>
</organism>
<dbReference type="HAMAP" id="MF_01328_B">
    <property type="entry name" value="Ribosomal_uL4_B"/>
    <property type="match status" value="1"/>
</dbReference>
<dbReference type="Proteomes" id="UP000485562">
    <property type="component" value="Unassembled WGS sequence"/>
</dbReference>
<dbReference type="GO" id="GO:0019843">
    <property type="term" value="F:rRNA binding"/>
    <property type="evidence" value="ECO:0007669"/>
    <property type="project" value="UniProtKB-UniRule"/>
</dbReference>
<evidence type="ECO:0000256" key="5">
    <source>
        <dbReference type="HAMAP-Rule" id="MF_01328"/>
    </source>
</evidence>
<dbReference type="AlphaFoldDB" id="A0A1V6C4D9"/>
<proteinExistence type="inferred from homology"/>
<keyword evidence="3 5" id="KW-0687">Ribonucleoprotein</keyword>
<comment type="caution">
    <text evidence="7">The sequence shown here is derived from an EMBL/GenBank/DDBJ whole genome shotgun (WGS) entry which is preliminary data.</text>
</comment>
<dbReference type="PANTHER" id="PTHR10746">
    <property type="entry name" value="50S RIBOSOMAL PROTEIN L4"/>
    <property type="match status" value="1"/>
</dbReference>
<reference evidence="7" key="1">
    <citation type="submission" date="2017-02" db="EMBL/GenBank/DDBJ databases">
        <title>Delving into the versatile metabolic prowess of the omnipresent phylum Bacteroidetes.</title>
        <authorList>
            <person name="Nobu M.K."/>
            <person name="Mei R."/>
            <person name="Narihiro T."/>
            <person name="Kuroda K."/>
            <person name="Liu W.-T."/>
        </authorList>
    </citation>
    <scope>NUCLEOTIDE SEQUENCE</scope>
    <source>
        <strain evidence="7">ADurb.Bin131</strain>
    </source>
</reference>
<dbReference type="PANTHER" id="PTHR10746:SF6">
    <property type="entry name" value="LARGE RIBOSOMAL SUBUNIT PROTEIN UL4M"/>
    <property type="match status" value="1"/>
</dbReference>
<dbReference type="InterPro" id="IPR013005">
    <property type="entry name" value="Ribosomal_uL4-like"/>
</dbReference>
<feature type="region of interest" description="Disordered" evidence="6">
    <location>
        <begin position="46"/>
        <end position="69"/>
    </location>
</feature>
<feature type="compositionally biased region" description="Polar residues" evidence="6">
    <location>
        <begin position="46"/>
        <end position="56"/>
    </location>
</feature>
<dbReference type="GO" id="GO:0003735">
    <property type="term" value="F:structural constituent of ribosome"/>
    <property type="evidence" value="ECO:0007669"/>
    <property type="project" value="InterPro"/>
</dbReference>
<evidence type="ECO:0000256" key="6">
    <source>
        <dbReference type="SAM" id="MobiDB-lite"/>
    </source>
</evidence>